<dbReference type="AlphaFoldDB" id="A0AAN9PY94"/>
<reference evidence="1 2" key="1">
    <citation type="submission" date="2024-01" db="EMBL/GenBank/DDBJ databases">
        <title>The genomes of 5 underutilized Papilionoideae crops provide insights into root nodulation and disease resistanc.</title>
        <authorList>
            <person name="Jiang F."/>
        </authorList>
    </citation>
    <scope>NUCLEOTIDE SEQUENCE [LARGE SCALE GENOMIC DNA]</scope>
    <source>
        <strain evidence="1">LVBAO_FW01</strain>
        <tissue evidence="1">Leaves</tissue>
    </source>
</reference>
<dbReference type="Proteomes" id="UP001367508">
    <property type="component" value="Unassembled WGS sequence"/>
</dbReference>
<comment type="caution">
    <text evidence="1">The sequence shown here is derived from an EMBL/GenBank/DDBJ whole genome shotgun (WGS) entry which is preliminary data.</text>
</comment>
<accession>A0AAN9PY94</accession>
<name>A0AAN9PY94_CANGL</name>
<gene>
    <name evidence="1" type="ORF">VNO77_34082</name>
</gene>
<keyword evidence="2" id="KW-1185">Reference proteome</keyword>
<evidence type="ECO:0000313" key="1">
    <source>
        <dbReference type="EMBL" id="KAK7315531.1"/>
    </source>
</evidence>
<sequence length="132" mass="14955">MLKCIGLIEALYKKAPIVMSPQLGLEGPNIRHGIHVIDIFEVLIFEIHYSAHLETTKPLLEPLPFLLPKHKSHSLDVFVIKVDTGFMNDLKQTPTCDLCLPSLNLRYSDLIESIFCMVLSWGEGYYNGNIKT</sequence>
<evidence type="ECO:0000313" key="2">
    <source>
        <dbReference type="Proteomes" id="UP001367508"/>
    </source>
</evidence>
<organism evidence="1 2">
    <name type="scientific">Canavalia gladiata</name>
    <name type="common">Sword bean</name>
    <name type="synonym">Dolichos gladiatus</name>
    <dbReference type="NCBI Taxonomy" id="3824"/>
    <lineage>
        <taxon>Eukaryota</taxon>
        <taxon>Viridiplantae</taxon>
        <taxon>Streptophyta</taxon>
        <taxon>Embryophyta</taxon>
        <taxon>Tracheophyta</taxon>
        <taxon>Spermatophyta</taxon>
        <taxon>Magnoliopsida</taxon>
        <taxon>eudicotyledons</taxon>
        <taxon>Gunneridae</taxon>
        <taxon>Pentapetalae</taxon>
        <taxon>rosids</taxon>
        <taxon>fabids</taxon>
        <taxon>Fabales</taxon>
        <taxon>Fabaceae</taxon>
        <taxon>Papilionoideae</taxon>
        <taxon>50 kb inversion clade</taxon>
        <taxon>NPAAA clade</taxon>
        <taxon>indigoferoid/millettioid clade</taxon>
        <taxon>Phaseoleae</taxon>
        <taxon>Canavalia</taxon>
    </lineage>
</organism>
<dbReference type="EMBL" id="JAYMYQ010000008">
    <property type="protein sequence ID" value="KAK7315531.1"/>
    <property type="molecule type" value="Genomic_DNA"/>
</dbReference>
<protein>
    <submittedName>
        <fullName evidence="1">Uncharacterized protein</fullName>
    </submittedName>
</protein>
<proteinExistence type="predicted"/>